<keyword evidence="7 10" id="KW-0472">Membrane</keyword>
<dbReference type="Gene3D" id="2.60.15.10">
    <property type="entry name" value="F0F1 ATP synthase delta/epsilon subunit, N-terminal"/>
    <property type="match status" value="1"/>
</dbReference>
<evidence type="ECO:0000256" key="6">
    <source>
        <dbReference type="ARBA" id="ARBA00023065"/>
    </source>
</evidence>
<dbReference type="PANTHER" id="PTHR13822">
    <property type="entry name" value="ATP SYNTHASE DELTA/EPSILON CHAIN"/>
    <property type="match status" value="1"/>
</dbReference>
<dbReference type="NCBIfam" id="TIGR01216">
    <property type="entry name" value="ATP_synt_epsi"/>
    <property type="match status" value="1"/>
</dbReference>
<dbReference type="STRING" id="690879.TSACC_21636"/>
<evidence type="ECO:0000313" key="15">
    <source>
        <dbReference type="Proteomes" id="UP000076023"/>
    </source>
</evidence>
<evidence type="ECO:0000256" key="8">
    <source>
        <dbReference type="ARBA" id="ARBA00023196"/>
    </source>
</evidence>
<feature type="domain" description="ATP synthase epsilon subunit C-terminal" evidence="12">
    <location>
        <begin position="87"/>
        <end position="130"/>
    </location>
</feature>
<dbReference type="InterPro" id="IPR036771">
    <property type="entry name" value="ATPsynth_dsu/esu_N"/>
</dbReference>
<organism evidence="14 15">
    <name type="scientific">Terrimicrobium sacchariphilum</name>
    <dbReference type="NCBI Taxonomy" id="690879"/>
    <lineage>
        <taxon>Bacteria</taxon>
        <taxon>Pseudomonadati</taxon>
        <taxon>Verrucomicrobiota</taxon>
        <taxon>Terrimicrobiia</taxon>
        <taxon>Terrimicrobiales</taxon>
        <taxon>Terrimicrobiaceae</taxon>
        <taxon>Terrimicrobium</taxon>
    </lineage>
</organism>
<dbReference type="HAMAP" id="MF_00530">
    <property type="entry name" value="ATP_synth_epsil_bac"/>
    <property type="match status" value="1"/>
</dbReference>
<protein>
    <recommendedName>
        <fullName evidence="10">ATP synthase epsilon chain</fullName>
    </recommendedName>
    <alternativeName>
        <fullName evidence="10">ATP synthase F1 sector epsilon subunit</fullName>
    </alternativeName>
    <alternativeName>
        <fullName evidence="10">F-ATPase epsilon subunit</fullName>
    </alternativeName>
</protein>
<evidence type="ECO:0000256" key="10">
    <source>
        <dbReference type="HAMAP-Rule" id="MF_00530"/>
    </source>
</evidence>
<dbReference type="Gene3D" id="1.20.5.440">
    <property type="entry name" value="ATP synthase delta/epsilon subunit, C-terminal domain"/>
    <property type="match status" value="1"/>
</dbReference>
<evidence type="ECO:0000256" key="1">
    <source>
        <dbReference type="ARBA" id="ARBA00003543"/>
    </source>
</evidence>
<evidence type="ECO:0000256" key="2">
    <source>
        <dbReference type="ARBA" id="ARBA00004202"/>
    </source>
</evidence>
<feature type="domain" description="ATP synthase F1 complex delta/epsilon subunit N-terminal" evidence="13">
    <location>
        <begin position="4"/>
        <end position="82"/>
    </location>
</feature>
<dbReference type="GO" id="GO:0005886">
    <property type="term" value="C:plasma membrane"/>
    <property type="evidence" value="ECO:0007669"/>
    <property type="project" value="UniProtKB-SubCell"/>
</dbReference>
<dbReference type="EMBL" id="BDCO01000002">
    <property type="protein sequence ID" value="GAT33226.1"/>
    <property type="molecule type" value="Genomic_DNA"/>
</dbReference>
<dbReference type="GO" id="GO:0045259">
    <property type="term" value="C:proton-transporting ATP synthase complex"/>
    <property type="evidence" value="ECO:0007669"/>
    <property type="project" value="UniProtKB-KW"/>
</dbReference>
<proteinExistence type="inferred from homology"/>
<keyword evidence="5 10" id="KW-0813">Transport</keyword>
<dbReference type="RefSeq" id="WP_075078985.1">
    <property type="nucleotide sequence ID" value="NZ_BDCO01000002.1"/>
</dbReference>
<dbReference type="FunCoup" id="A0A146G9E8">
    <property type="interactions" value="378"/>
</dbReference>
<keyword evidence="9 10" id="KW-0066">ATP synthesis</keyword>
<dbReference type="PANTHER" id="PTHR13822:SF10">
    <property type="entry name" value="ATP SYNTHASE EPSILON CHAIN, CHLOROPLASTIC"/>
    <property type="match status" value="1"/>
</dbReference>
<evidence type="ECO:0000256" key="7">
    <source>
        <dbReference type="ARBA" id="ARBA00023136"/>
    </source>
</evidence>
<comment type="subunit">
    <text evidence="4 10 11">F-type ATPases have 2 components, CF(1) - the catalytic core - and CF(0) - the membrane proton channel. CF(1) has five subunits: alpha(3), beta(3), gamma(1), delta(1), epsilon(1). CF(0) has three main subunits: a, b and c.</text>
</comment>
<dbReference type="Pfam" id="PF00401">
    <property type="entry name" value="ATP-synt_DE"/>
    <property type="match status" value="1"/>
</dbReference>
<keyword evidence="10" id="KW-0375">Hydrogen ion transport</keyword>
<gene>
    <name evidence="10" type="primary">atpC</name>
    <name evidence="14" type="ORF">TSACC_21636</name>
</gene>
<dbReference type="GO" id="GO:0005524">
    <property type="term" value="F:ATP binding"/>
    <property type="evidence" value="ECO:0007669"/>
    <property type="project" value="UniProtKB-UniRule"/>
</dbReference>
<keyword evidence="10" id="KW-1003">Cell membrane</keyword>
<keyword evidence="8 10" id="KW-0139">CF(1)</keyword>
<dbReference type="Proteomes" id="UP000076023">
    <property type="component" value="Unassembled WGS sequence"/>
</dbReference>
<comment type="similarity">
    <text evidence="3 10 11">Belongs to the ATPase epsilon chain family.</text>
</comment>
<keyword evidence="6 10" id="KW-0406">Ion transport</keyword>
<dbReference type="CDD" id="cd12152">
    <property type="entry name" value="F1-ATPase_delta"/>
    <property type="match status" value="1"/>
</dbReference>
<evidence type="ECO:0000256" key="5">
    <source>
        <dbReference type="ARBA" id="ARBA00022448"/>
    </source>
</evidence>
<comment type="subcellular location">
    <subcellularLocation>
        <location evidence="2 10">Cell membrane</location>
        <topology evidence="2 10">Peripheral membrane protein</topology>
    </subcellularLocation>
</comment>
<dbReference type="AlphaFoldDB" id="A0A146G9E8"/>
<dbReference type="SUPFAM" id="SSF51344">
    <property type="entry name" value="Epsilon subunit of F1F0-ATP synthase N-terminal domain"/>
    <property type="match status" value="1"/>
</dbReference>
<evidence type="ECO:0000256" key="4">
    <source>
        <dbReference type="ARBA" id="ARBA00011648"/>
    </source>
</evidence>
<reference evidence="15" key="1">
    <citation type="journal article" date="2017" name="Genome Announc.">
        <title>Draft Genome Sequence of Terrimicrobium sacchariphilum NM-5T, a Facultative Anaerobic Soil Bacterium of the Class Spartobacteria.</title>
        <authorList>
            <person name="Qiu Y.L."/>
            <person name="Tourlousse D.M."/>
            <person name="Matsuura N."/>
            <person name="Ohashi A."/>
            <person name="Sekiguchi Y."/>
        </authorList>
    </citation>
    <scope>NUCLEOTIDE SEQUENCE [LARGE SCALE GENOMIC DNA]</scope>
    <source>
        <strain evidence="15">NM-5</strain>
    </source>
</reference>
<dbReference type="InterPro" id="IPR020547">
    <property type="entry name" value="ATP_synth_F1_esu_C"/>
</dbReference>
<evidence type="ECO:0000256" key="3">
    <source>
        <dbReference type="ARBA" id="ARBA00005712"/>
    </source>
</evidence>
<evidence type="ECO:0000259" key="13">
    <source>
        <dbReference type="Pfam" id="PF02823"/>
    </source>
</evidence>
<evidence type="ECO:0000256" key="9">
    <source>
        <dbReference type="ARBA" id="ARBA00023310"/>
    </source>
</evidence>
<dbReference type="InterPro" id="IPR020546">
    <property type="entry name" value="ATP_synth_F1_dsu/esu_N"/>
</dbReference>
<evidence type="ECO:0000259" key="12">
    <source>
        <dbReference type="Pfam" id="PF00401"/>
    </source>
</evidence>
<dbReference type="SUPFAM" id="SSF46604">
    <property type="entry name" value="Epsilon subunit of F1F0-ATP synthase C-terminal domain"/>
    <property type="match status" value="1"/>
</dbReference>
<comment type="caution">
    <text evidence="14">The sequence shown here is derived from an EMBL/GenBank/DDBJ whole genome shotgun (WGS) entry which is preliminary data.</text>
</comment>
<name>A0A146G9E8_TERSA</name>
<comment type="function">
    <text evidence="1 10">Produces ATP from ADP in the presence of a proton gradient across the membrane.</text>
</comment>
<dbReference type="InterPro" id="IPR036794">
    <property type="entry name" value="ATP_F1_dsu/esu_C_sf"/>
</dbReference>
<dbReference type="InParanoid" id="A0A146G9E8"/>
<accession>A0A146G9E8</accession>
<dbReference type="Pfam" id="PF02823">
    <property type="entry name" value="ATP-synt_DE_N"/>
    <property type="match status" value="1"/>
</dbReference>
<sequence>MSTLRLEIVTPEAKTYSDDVDSVVIPGVEGEFGVLPQHVPLLTQLKPGELRVIKGGEEIRLAVGEGFVEVADDMVAVLTDMAIRESDIDESAAEEAMRRAEEAMKDNTLSEEQSAAFQATLQKSVAQLRVKRRRSL</sequence>
<keyword evidence="15" id="KW-1185">Reference proteome</keyword>
<evidence type="ECO:0000256" key="11">
    <source>
        <dbReference type="RuleBase" id="RU003656"/>
    </source>
</evidence>
<dbReference type="InterPro" id="IPR001469">
    <property type="entry name" value="ATP_synth_F1_dsu/esu"/>
</dbReference>
<dbReference type="GO" id="GO:0046933">
    <property type="term" value="F:proton-transporting ATP synthase activity, rotational mechanism"/>
    <property type="evidence" value="ECO:0007669"/>
    <property type="project" value="UniProtKB-UniRule"/>
</dbReference>
<dbReference type="OrthoDB" id="9804110at2"/>
<dbReference type="NCBIfam" id="NF009980">
    <property type="entry name" value="PRK13446.1"/>
    <property type="match status" value="1"/>
</dbReference>
<evidence type="ECO:0000313" key="14">
    <source>
        <dbReference type="EMBL" id="GAT33226.1"/>
    </source>
</evidence>